<proteinExistence type="inferred from homology"/>
<dbReference type="InterPro" id="IPR041522">
    <property type="entry name" value="CdaR_GGDEF"/>
</dbReference>
<sequence length="526" mass="60172">MKNPNLPQPITIGRLQEALLLQTLGDTHASMQNFSELSVHTLRFTGIKTFSLPFTGETITLEPRDDSTVSLKLEISNERFVLLFTQQEPSSWPSFCAKATDWLERELGRILLASEHYSQMIVEHLTNGDGFSFLNNVQEIFGWDIFLLNKQLEILKWAGGKSLPVAPISFTPPKLSHPHPSPDSPFVQLSKGQWTQKEYQTLPLTWCPLSGAEGTLGFLGLAANLQDIGSIERFFLSKTATLILLELAKTQCLQDSERQHHRDFLFDLLYNNFDSLEVIISRGKLWGWDFSKPHFVVVGEIPGYNPDSAESERFEDFFTQMALSLRSRHSKAICLERNGQVVFLFPLQDMIPQAEWHAQAFHLLKPIIQQVNTFSIKEPFLFGLGNLYSSARYLHRSFQEARTALELGQLLDNPERLISFRDLGIMRLLHRFDRQELEDYRSEVLGPLLKFDKESNLALEETLLAYFSCNTDLNAAGEKLFLHPNTLRYRLKKASEILGRDLSSLENQVNLFLALKIGRLKMIWPD</sequence>
<comment type="similarity">
    <text evidence="1">Belongs to the CdaR family.</text>
</comment>
<dbReference type="PANTHER" id="PTHR33744">
    <property type="entry name" value="CARBOHYDRATE DIACID REGULATOR"/>
    <property type="match status" value="1"/>
</dbReference>
<dbReference type="RefSeq" id="WP_083642371.1">
    <property type="nucleotide sequence ID" value="NZ_MLBF01000008.1"/>
</dbReference>
<dbReference type="STRING" id="1888891.DSOL_1582"/>
<dbReference type="EMBL" id="MLBF01000008">
    <property type="protein sequence ID" value="OLN32544.1"/>
    <property type="molecule type" value="Genomic_DNA"/>
</dbReference>
<dbReference type="InterPro" id="IPR051448">
    <property type="entry name" value="CdaR-like_regulators"/>
</dbReference>
<dbReference type="Gene3D" id="1.10.10.2840">
    <property type="entry name" value="PucR C-terminal helix-turn-helix domain"/>
    <property type="match status" value="1"/>
</dbReference>
<dbReference type="Proteomes" id="UP000186102">
    <property type="component" value="Unassembled WGS sequence"/>
</dbReference>
<name>A0A1Q8QYW9_9FIRM</name>
<evidence type="ECO:0000256" key="1">
    <source>
        <dbReference type="ARBA" id="ARBA00006754"/>
    </source>
</evidence>
<dbReference type="InterPro" id="IPR025736">
    <property type="entry name" value="PucR_C-HTH_dom"/>
</dbReference>
<dbReference type="AlphaFoldDB" id="A0A1Q8QYW9"/>
<gene>
    <name evidence="4" type="ORF">DSOL_1582</name>
</gene>
<evidence type="ECO:0000313" key="5">
    <source>
        <dbReference type="Proteomes" id="UP000186102"/>
    </source>
</evidence>
<comment type="caution">
    <text evidence="4">The sequence shown here is derived from an EMBL/GenBank/DDBJ whole genome shotgun (WGS) entry which is preliminary data.</text>
</comment>
<protein>
    <submittedName>
        <fullName evidence="4">Regulator of polyketide synthase expression</fullName>
    </submittedName>
</protein>
<dbReference type="PANTHER" id="PTHR33744:SF1">
    <property type="entry name" value="DNA-BINDING TRANSCRIPTIONAL ACTIVATOR ADER"/>
    <property type="match status" value="1"/>
</dbReference>
<feature type="domain" description="CdaR GGDEF-like" evidence="3">
    <location>
        <begin position="277"/>
        <end position="407"/>
    </location>
</feature>
<organism evidence="4 5">
    <name type="scientific">Desulfosporosinus metallidurans</name>
    <dbReference type="NCBI Taxonomy" id="1888891"/>
    <lineage>
        <taxon>Bacteria</taxon>
        <taxon>Bacillati</taxon>
        <taxon>Bacillota</taxon>
        <taxon>Clostridia</taxon>
        <taxon>Eubacteriales</taxon>
        <taxon>Desulfitobacteriaceae</taxon>
        <taxon>Desulfosporosinus</taxon>
    </lineage>
</organism>
<feature type="domain" description="PucR C-terminal helix-turn-helix" evidence="2">
    <location>
        <begin position="460"/>
        <end position="517"/>
    </location>
</feature>
<dbReference type="OrthoDB" id="143422at2"/>
<evidence type="ECO:0000259" key="3">
    <source>
        <dbReference type="Pfam" id="PF17853"/>
    </source>
</evidence>
<evidence type="ECO:0000313" key="4">
    <source>
        <dbReference type="EMBL" id="OLN32544.1"/>
    </source>
</evidence>
<dbReference type="Pfam" id="PF17853">
    <property type="entry name" value="GGDEF_2"/>
    <property type="match status" value="1"/>
</dbReference>
<accession>A0A1Q8QYW9</accession>
<evidence type="ECO:0000259" key="2">
    <source>
        <dbReference type="Pfam" id="PF13556"/>
    </source>
</evidence>
<reference evidence="4 5" key="1">
    <citation type="submission" date="2016-09" db="EMBL/GenBank/DDBJ databases">
        <title>Complete genome of Desulfosporosinus sp. OL.</title>
        <authorList>
            <person name="Mardanov A."/>
            <person name="Beletsky A."/>
            <person name="Panova A."/>
            <person name="Karnachuk O."/>
            <person name="Ravin N."/>
        </authorList>
    </citation>
    <scope>NUCLEOTIDE SEQUENCE [LARGE SCALE GENOMIC DNA]</scope>
    <source>
        <strain evidence="4 5">OL</strain>
    </source>
</reference>
<dbReference type="Pfam" id="PF13556">
    <property type="entry name" value="HTH_30"/>
    <property type="match status" value="1"/>
</dbReference>
<dbReference type="InterPro" id="IPR042070">
    <property type="entry name" value="PucR_C-HTH_sf"/>
</dbReference>
<keyword evidence="5" id="KW-1185">Reference proteome</keyword>